<feature type="region of interest" description="Disordered" evidence="1">
    <location>
        <begin position="1"/>
        <end position="24"/>
    </location>
</feature>
<gene>
    <name evidence="2" type="ORF">OS493_000175</name>
</gene>
<dbReference type="AlphaFoldDB" id="A0A9X0A6N0"/>
<protein>
    <submittedName>
        <fullName evidence="2">Uncharacterized protein</fullName>
    </submittedName>
</protein>
<name>A0A9X0A6N0_9CNID</name>
<sequence>MTEFLTVPKPESSSNADCEDAEKHIPVEFNQVNEPAFLEHLPDKKPSEAVNIRDISTDKLEKKDLKNQAGETRKGPIDAQAASSSDQSACEPLDRKLSH</sequence>
<dbReference type="EMBL" id="MU825396">
    <property type="protein sequence ID" value="KAJ7394368.1"/>
    <property type="molecule type" value="Genomic_DNA"/>
</dbReference>
<evidence type="ECO:0000313" key="3">
    <source>
        <dbReference type="Proteomes" id="UP001163046"/>
    </source>
</evidence>
<reference evidence="2" key="1">
    <citation type="submission" date="2023-01" db="EMBL/GenBank/DDBJ databases">
        <title>Genome assembly of the deep-sea coral Lophelia pertusa.</title>
        <authorList>
            <person name="Herrera S."/>
            <person name="Cordes E."/>
        </authorList>
    </citation>
    <scope>NUCLEOTIDE SEQUENCE</scope>
    <source>
        <strain evidence="2">USNM1676648</strain>
        <tissue evidence="2">Polyp</tissue>
    </source>
</reference>
<keyword evidence="3" id="KW-1185">Reference proteome</keyword>
<feature type="compositionally biased region" description="Low complexity" evidence="1">
    <location>
        <begin position="78"/>
        <end position="89"/>
    </location>
</feature>
<evidence type="ECO:0000256" key="1">
    <source>
        <dbReference type="SAM" id="MobiDB-lite"/>
    </source>
</evidence>
<evidence type="ECO:0000313" key="2">
    <source>
        <dbReference type="EMBL" id="KAJ7394368.1"/>
    </source>
</evidence>
<comment type="caution">
    <text evidence="2">The sequence shown here is derived from an EMBL/GenBank/DDBJ whole genome shotgun (WGS) entry which is preliminary data.</text>
</comment>
<accession>A0A9X0A6N0</accession>
<organism evidence="2 3">
    <name type="scientific">Desmophyllum pertusum</name>
    <dbReference type="NCBI Taxonomy" id="174260"/>
    <lineage>
        <taxon>Eukaryota</taxon>
        <taxon>Metazoa</taxon>
        <taxon>Cnidaria</taxon>
        <taxon>Anthozoa</taxon>
        <taxon>Hexacorallia</taxon>
        <taxon>Scleractinia</taxon>
        <taxon>Caryophylliina</taxon>
        <taxon>Caryophylliidae</taxon>
        <taxon>Desmophyllum</taxon>
    </lineage>
</organism>
<feature type="compositionally biased region" description="Basic and acidic residues" evidence="1">
    <location>
        <begin position="55"/>
        <end position="76"/>
    </location>
</feature>
<proteinExistence type="predicted"/>
<dbReference type="Proteomes" id="UP001163046">
    <property type="component" value="Unassembled WGS sequence"/>
</dbReference>
<feature type="region of interest" description="Disordered" evidence="1">
    <location>
        <begin position="39"/>
        <end position="99"/>
    </location>
</feature>